<keyword evidence="6" id="KW-0902">Two-component regulatory system</keyword>
<evidence type="ECO:0000313" key="9">
    <source>
        <dbReference type="EMBL" id="HIS83170.1"/>
    </source>
</evidence>
<dbReference type="CDD" id="cd00082">
    <property type="entry name" value="HisKA"/>
    <property type="match status" value="1"/>
</dbReference>
<name>A0A9D1K3Q7_9BACT</name>
<keyword evidence="5 9" id="KW-0418">Kinase</keyword>
<gene>
    <name evidence="9" type="ORF">IAD41_06165</name>
</gene>
<comment type="caution">
    <text evidence="9">The sequence shown here is derived from an EMBL/GenBank/DDBJ whole genome shotgun (WGS) entry which is preliminary data.</text>
</comment>
<dbReference type="PRINTS" id="PR00344">
    <property type="entry name" value="BCTRLSENSOR"/>
</dbReference>
<evidence type="ECO:0000256" key="3">
    <source>
        <dbReference type="ARBA" id="ARBA00022553"/>
    </source>
</evidence>
<dbReference type="InterPro" id="IPR004358">
    <property type="entry name" value="Sig_transdc_His_kin-like_C"/>
</dbReference>
<dbReference type="InterPro" id="IPR036097">
    <property type="entry name" value="HisK_dim/P_sf"/>
</dbReference>
<sequence length="248" mass="28095">MSEIEKNYEDFISTVSHELRTPLTSIRGFAQTMLTSWDKLDDESKKKFLKIIEDQSNRLINLVENMLSVTRLSGGKETLILREVNVKSVIETVVSILKNQYINKTFEIDVNSRTPEILADKDKFQQVMTNLIENAAKYGDEDSSIKIETGFCTDCEFVAIRVSNKGIGIKEEDYERIFTKFSRIDNPLTRKVQGSGLGLYITKNLVEKMSGKISVTSKALENGKFLTTFEVLMPAGDLEKQARAKCNL</sequence>
<dbReference type="EC" id="2.7.13.3" evidence="2"/>
<reference evidence="9" key="1">
    <citation type="submission" date="2020-10" db="EMBL/GenBank/DDBJ databases">
        <authorList>
            <person name="Gilroy R."/>
        </authorList>
    </citation>
    <scope>NUCLEOTIDE SEQUENCE</scope>
    <source>
        <strain evidence="9">CHK152-2994</strain>
    </source>
</reference>
<evidence type="ECO:0000256" key="2">
    <source>
        <dbReference type="ARBA" id="ARBA00012438"/>
    </source>
</evidence>
<comment type="catalytic activity">
    <reaction evidence="1">
        <text>ATP + protein L-histidine = ADP + protein N-phospho-L-histidine.</text>
        <dbReference type="EC" id="2.7.13.3"/>
    </reaction>
</comment>
<dbReference type="Gene3D" id="1.10.287.130">
    <property type="match status" value="1"/>
</dbReference>
<evidence type="ECO:0000256" key="5">
    <source>
        <dbReference type="ARBA" id="ARBA00022777"/>
    </source>
</evidence>
<evidence type="ECO:0000313" key="10">
    <source>
        <dbReference type="Proteomes" id="UP000824139"/>
    </source>
</evidence>
<dbReference type="InterPro" id="IPR003661">
    <property type="entry name" value="HisK_dim/P_dom"/>
</dbReference>
<evidence type="ECO:0000256" key="6">
    <source>
        <dbReference type="ARBA" id="ARBA00023012"/>
    </source>
</evidence>
<dbReference type="SUPFAM" id="SSF47384">
    <property type="entry name" value="Homodimeric domain of signal transducing histidine kinase"/>
    <property type="match status" value="1"/>
</dbReference>
<proteinExistence type="predicted"/>
<dbReference type="GO" id="GO:0000155">
    <property type="term" value="F:phosphorelay sensor kinase activity"/>
    <property type="evidence" value="ECO:0007669"/>
    <property type="project" value="InterPro"/>
</dbReference>
<evidence type="ECO:0000256" key="1">
    <source>
        <dbReference type="ARBA" id="ARBA00000085"/>
    </source>
</evidence>
<dbReference type="InterPro" id="IPR005467">
    <property type="entry name" value="His_kinase_dom"/>
</dbReference>
<dbReference type="InterPro" id="IPR036890">
    <property type="entry name" value="HATPase_C_sf"/>
</dbReference>
<protein>
    <recommendedName>
        <fullName evidence="2">histidine kinase</fullName>
        <ecNumber evidence="2">2.7.13.3</ecNumber>
    </recommendedName>
</protein>
<dbReference type="FunFam" id="3.30.565.10:FF:000006">
    <property type="entry name" value="Sensor histidine kinase WalK"/>
    <property type="match status" value="1"/>
</dbReference>
<keyword evidence="3" id="KW-0597">Phosphoprotein</keyword>
<organism evidence="9 10">
    <name type="scientific">Candidatus Scatenecus faecavium</name>
    <dbReference type="NCBI Taxonomy" id="2840915"/>
    <lineage>
        <taxon>Bacteria</taxon>
        <taxon>Candidatus Scatenecus</taxon>
    </lineage>
</organism>
<dbReference type="Proteomes" id="UP000824139">
    <property type="component" value="Unassembled WGS sequence"/>
</dbReference>
<dbReference type="AlphaFoldDB" id="A0A9D1K3Q7"/>
<dbReference type="InterPro" id="IPR003594">
    <property type="entry name" value="HATPase_dom"/>
</dbReference>
<dbReference type="SUPFAM" id="SSF55874">
    <property type="entry name" value="ATPase domain of HSP90 chaperone/DNA topoisomerase II/histidine kinase"/>
    <property type="match status" value="1"/>
</dbReference>
<accession>A0A9D1K3Q7</accession>
<feature type="domain" description="Histidine kinase" evidence="8">
    <location>
        <begin position="14"/>
        <end position="237"/>
    </location>
</feature>
<evidence type="ECO:0000256" key="7">
    <source>
        <dbReference type="ARBA" id="ARBA00023136"/>
    </source>
</evidence>
<keyword evidence="7" id="KW-0472">Membrane</keyword>
<dbReference type="Pfam" id="PF00512">
    <property type="entry name" value="HisKA"/>
    <property type="match status" value="1"/>
</dbReference>
<dbReference type="PANTHER" id="PTHR43547:SF2">
    <property type="entry name" value="HYBRID SIGNAL TRANSDUCTION HISTIDINE KINASE C"/>
    <property type="match status" value="1"/>
</dbReference>
<dbReference type="PANTHER" id="PTHR43547">
    <property type="entry name" value="TWO-COMPONENT HISTIDINE KINASE"/>
    <property type="match status" value="1"/>
</dbReference>
<dbReference type="Pfam" id="PF02518">
    <property type="entry name" value="HATPase_c"/>
    <property type="match status" value="1"/>
</dbReference>
<dbReference type="FunFam" id="1.10.287.130:FF:000001">
    <property type="entry name" value="Two-component sensor histidine kinase"/>
    <property type="match status" value="1"/>
</dbReference>
<keyword evidence="4" id="KW-0808">Transferase</keyword>
<dbReference type="Gene3D" id="3.30.565.10">
    <property type="entry name" value="Histidine kinase-like ATPase, C-terminal domain"/>
    <property type="match status" value="1"/>
</dbReference>
<dbReference type="SMART" id="SM00387">
    <property type="entry name" value="HATPase_c"/>
    <property type="match status" value="1"/>
</dbReference>
<dbReference type="PROSITE" id="PS50109">
    <property type="entry name" value="HIS_KIN"/>
    <property type="match status" value="1"/>
</dbReference>
<dbReference type="SMART" id="SM00388">
    <property type="entry name" value="HisKA"/>
    <property type="match status" value="1"/>
</dbReference>
<evidence type="ECO:0000259" key="8">
    <source>
        <dbReference type="PROSITE" id="PS50109"/>
    </source>
</evidence>
<dbReference type="EMBL" id="DVJO01000134">
    <property type="protein sequence ID" value="HIS83170.1"/>
    <property type="molecule type" value="Genomic_DNA"/>
</dbReference>
<evidence type="ECO:0000256" key="4">
    <source>
        <dbReference type="ARBA" id="ARBA00022679"/>
    </source>
</evidence>
<reference evidence="9" key="2">
    <citation type="journal article" date="2021" name="PeerJ">
        <title>Extensive microbial diversity within the chicken gut microbiome revealed by metagenomics and culture.</title>
        <authorList>
            <person name="Gilroy R."/>
            <person name="Ravi A."/>
            <person name="Getino M."/>
            <person name="Pursley I."/>
            <person name="Horton D.L."/>
            <person name="Alikhan N.F."/>
            <person name="Baker D."/>
            <person name="Gharbi K."/>
            <person name="Hall N."/>
            <person name="Watson M."/>
            <person name="Adriaenssens E.M."/>
            <person name="Foster-Nyarko E."/>
            <person name="Jarju S."/>
            <person name="Secka A."/>
            <person name="Antonio M."/>
            <person name="Oren A."/>
            <person name="Chaudhuri R.R."/>
            <person name="La Ragione R."/>
            <person name="Hildebrand F."/>
            <person name="Pallen M.J."/>
        </authorList>
    </citation>
    <scope>NUCLEOTIDE SEQUENCE</scope>
    <source>
        <strain evidence="9">CHK152-2994</strain>
    </source>
</reference>